<keyword evidence="3 6" id="KW-0812">Transmembrane</keyword>
<feature type="domain" description="Major facilitator superfamily (MFS) profile" evidence="7">
    <location>
        <begin position="1"/>
        <end position="428"/>
    </location>
</feature>
<dbReference type="SUPFAM" id="SSF103473">
    <property type="entry name" value="MFS general substrate transporter"/>
    <property type="match status" value="1"/>
</dbReference>
<proteinExistence type="predicted"/>
<dbReference type="PRINTS" id="PR01035">
    <property type="entry name" value="TCRTETA"/>
</dbReference>
<dbReference type="EMBL" id="BONZ01000123">
    <property type="protein sequence ID" value="GIH21302.1"/>
    <property type="molecule type" value="Genomic_DNA"/>
</dbReference>
<dbReference type="Pfam" id="PF07690">
    <property type="entry name" value="MFS_1"/>
    <property type="match status" value="1"/>
</dbReference>
<dbReference type="CDD" id="cd17321">
    <property type="entry name" value="MFS_MMR_MDR_like"/>
    <property type="match status" value="1"/>
</dbReference>
<name>A0A8J3R4G2_9ACTN</name>
<feature type="transmembrane region" description="Helical" evidence="6">
    <location>
        <begin position="206"/>
        <end position="223"/>
    </location>
</feature>
<evidence type="ECO:0000313" key="9">
    <source>
        <dbReference type="Proteomes" id="UP000642748"/>
    </source>
</evidence>
<evidence type="ECO:0000256" key="5">
    <source>
        <dbReference type="ARBA" id="ARBA00023136"/>
    </source>
</evidence>
<dbReference type="GO" id="GO:0005886">
    <property type="term" value="C:plasma membrane"/>
    <property type="evidence" value="ECO:0007669"/>
    <property type="project" value="UniProtKB-SubCell"/>
</dbReference>
<dbReference type="GO" id="GO:0022857">
    <property type="term" value="F:transmembrane transporter activity"/>
    <property type="evidence" value="ECO:0007669"/>
    <property type="project" value="InterPro"/>
</dbReference>
<feature type="transmembrane region" description="Helical" evidence="6">
    <location>
        <begin position="115"/>
        <end position="139"/>
    </location>
</feature>
<comment type="caution">
    <text evidence="8">The sequence shown here is derived from an EMBL/GenBank/DDBJ whole genome shotgun (WGS) entry which is preliminary data.</text>
</comment>
<accession>A0A8J3R4G2</accession>
<feature type="transmembrane region" description="Helical" evidence="6">
    <location>
        <begin position="404"/>
        <end position="423"/>
    </location>
</feature>
<sequence length="428" mass="43170">MLLDATIVNVALPAISASIGGSLSVEQWTLNAYTLTFAACMLTAGSLGDRWGARRCFLGGLALFGAASAVCAASPTTSVLIAARALQGGGAAALVPCSLALIAHRFPDGPARDRALGAWGGISGAGLASGPILGGFLVGSLGWRTIFLIGVPVAAASALLVVVTVDETPRRAARRTDLPGQLLAVAALAALSAALTETSTHGWADWQPIALGLSGIACAIAFVRTERTRHEPMLPLGIFTARRFSAATGIGALFNFGLYGTLFCLSIYLEDTLHHSTRNTGLLILPLTVVIACCALLSGRLSARTGPRLPMIVGLGGGVAGASLFATVGATTPIWLIATCGAVFGVIGLAMPAMTSVALGSAPPSYGGLSAAVLNAARQTGGVLGVALLGSVLHTSTGVPDLRLAMTVVAASYLLAALIAARLRTTRP</sequence>
<dbReference type="PANTHER" id="PTHR42718:SF9">
    <property type="entry name" value="MAJOR FACILITATOR SUPERFAMILY MULTIDRUG TRANSPORTER MFSC"/>
    <property type="match status" value="1"/>
</dbReference>
<keyword evidence="2" id="KW-0813">Transport</keyword>
<feature type="transmembrane region" description="Helical" evidence="6">
    <location>
        <begin position="309"/>
        <end position="328"/>
    </location>
</feature>
<dbReference type="PROSITE" id="PS50850">
    <property type="entry name" value="MFS"/>
    <property type="match status" value="1"/>
</dbReference>
<dbReference type="Gene3D" id="1.20.1720.10">
    <property type="entry name" value="Multidrug resistance protein D"/>
    <property type="match status" value="1"/>
</dbReference>
<feature type="transmembrane region" description="Helical" evidence="6">
    <location>
        <begin position="280"/>
        <end position="297"/>
    </location>
</feature>
<reference evidence="8" key="1">
    <citation type="submission" date="2021-01" db="EMBL/GenBank/DDBJ databases">
        <title>Whole genome shotgun sequence of Rugosimonospora africana NBRC 104875.</title>
        <authorList>
            <person name="Komaki H."/>
            <person name="Tamura T."/>
        </authorList>
    </citation>
    <scope>NUCLEOTIDE SEQUENCE</scope>
    <source>
        <strain evidence="8">NBRC 104875</strain>
    </source>
</reference>
<dbReference type="PANTHER" id="PTHR42718">
    <property type="entry name" value="MAJOR FACILITATOR SUPERFAMILY MULTIDRUG TRANSPORTER MFSC"/>
    <property type="match status" value="1"/>
</dbReference>
<dbReference type="Proteomes" id="UP000642748">
    <property type="component" value="Unassembled WGS sequence"/>
</dbReference>
<feature type="transmembrane region" description="Helical" evidence="6">
    <location>
        <begin position="56"/>
        <end position="75"/>
    </location>
</feature>
<dbReference type="AlphaFoldDB" id="A0A8J3R4G2"/>
<feature type="transmembrane region" description="Helical" evidence="6">
    <location>
        <begin position="30"/>
        <end position="49"/>
    </location>
</feature>
<keyword evidence="9" id="KW-1185">Reference proteome</keyword>
<gene>
    <name evidence="8" type="ORF">Raf01_94740</name>
</gene>
<organism evidence="8 9">
    <name type="scientific">Rugosimonospora africana</name>
    <dbReference type="NCBI Taxonomy" id="556532"/>
    <lineage>
        <taxon>Bacteria</taxon>
        <taxon>Bacillati</taxon>
        <taxon>Actinomycetota</taxon>
        <taxon>Actinomycetes</taxon>
        <taxon>Micromonosporales</taxon>
        <taxon>Micromonosporaceae</taxon>
        <taxon>Rugosimonospora</taxon>
    </lineage>
</organism>
<feature type="transmembrane region" description="Helical" evidence="6">
    <location>
        <begin position="177"/>
        <end position="194"/>
    </location>
</feature>
<evidence type="ECO:0000256" key="4">
    <source>
        <dbReference type="ARBA" id="ARBA00022989"/>
    </source>
</evidence>
<feature type="transmembrane region" description="Helical" evidence="6">
    <location>
        <begin position="244"/>
        <end position="268"/>
    </location>
</feature>
<keyword evidence="5 6" id="KW-0472">Membrane</keyword>
<evidence type="ECO:0000259" key="7">
    <source>
        <dbReference type="PROSITE" id="PS50850"/>
    </source>
</evidence>
<comment type="subcellular location">
    <subcellularLocation>
        <location evidence="1">Cell membrane</location>
        <topology evidence="1">Multi-pass membrane protein</topology>
    </subcellularLocation>
</comment>
<dbReference type="InterPro" id="IPR020846">
    <property type="entry name" value="MFS_dom"/>
</dbReference>
<dbReference type="InterPro" id="IPR036259">
    <property type="entry name" value="MFS_trans_sf"/>
</dbReference>
<feature type="transmembrane region" description="Helical" evidence="6">
    <location>
        <begin position="334"/>
        <end position="359"/>
    </location>
</feature>
<evidence type="ECO:0000256" key="3">
    <source>
        <dbReference type="ARBA" id="ARBA00022692"/>
    </source>
</evidence>
<dbReference type="InterPro" id="IPR011701">
    <property type="entry name" value="MFS"/>
</dbReference>
<evidence type="ECO:0000256" key="2">
    <source>
        <dbReference type="ARBA" id="ARBA00022448"/>
    </source>
</evidence>
<protein>
    <submittedName>
        <fullName evidence="8">MFS transporter</fullName>
    </submittedName>
</protein>
<feature type="transmembrane region" description="Helical" evidence="6">
    <location>
        <begin position="371"/>
        <end position="392"/>
    </location>
</feature>
<evidence type="ECO:0000313" key="8">
    <source>
        <dbReference type="EMBL" id="GIH21302.1"/>
    </source>
</evidence>
<dbReference type="InterPro" id="IPR001958">
    <property type="entry name" value="Tet-R_TetA/multi-R_MdtG-like"/>
</dbReference>
<feature type="transmembrane region" description="Helical" evidence="6">
    <location>
        <begin position="81"/>
        <end position="103"/>
    </location>
</feature>
<evidence type="ECO:0000256" key="6">
    <source>
        <dbReference type="SAM" id="Phobius"/>
    </source>
</evidence>
<keyword evidence="4 6" id="KW-1133">Transmembrane helix</keyword>
<dbReference type="Gene3D" id="1.20.1250.20">
    <property type="entry name" value="MFS general substrate transporter like domains"/>
    <property type="match status" value="1"/>
</dbReference>
<evidence type="ECO:0000256" key="1">
    <source>
        <dbReference type="ARBA" id="ARBA00004651"/>
    </source>
</evidence>
<feature type="transmembrane region" description="Helical" evidence="6">
    <location>
        <begin position="145"/>
        <end position="165"/>
    </location>
</feature>